<evidence type="ECO:0000256" key="1">
    <source>
        <dbReference type="SAM" id="Phobius"/>
    </source>
</evidence>
<dbReference type="STRING" id="331113.SNE_A15640"/>
<dbReference type="RefSeq" id="WP_013943907.1">
    <property type="nucleotide sequence ID" value="NC_015713.1"/>
</dbReference>
<feature type="transmembrane region" description="Helical" evidence="1">
    <location>
        <begin position="53"/>
        <end position="72"/>
    </location>
</feature>
<keyword evidence="1" id="KW-1133">Transmembrane helix</keyword>
<organism evidence="2 3">
    <name type="scientific">Simkania negevensis (strain ATCC VR-1471 / DSM 27360 / Z)</name>
    <dbReference type="NCBI Taxonomy" id="331113"/>
    <lineage>
        <taxon>Bacteria</taxon>
        <taxon>Pseudomonadati</taxon>
        <taxon>Chlamydiota</taxon>
        <taxon>Chlamydiia</taxon>
        <taxon>Parachlamydiales</taxon>
        <taxon>Simkaniaceae</taxon>
        <taxon>Simkania</taxon>
    </lineage>
</organism>
<evidence type="ECO:0000313" key="3">
    <source>
        <dbReference type="Proteomes" id="UP000000496"/>
    </source>
</evidence>
<evidence type="ECO:0000313" key="2">
    <source>
        <dbReference type="EMBL" id="CCB89441.1"/>
    </source>
</evidence>
<dbReference type="AlphaFoldDB" id="F8L9B9"/>
<dbReference type="EMBL" id="FR872582">
    <property type="protein sequence ID" value="CCB89441.1"/>
    <property type="molecule type" value="Genomic_DNA"/>
</dbReference>
<feature type="transmembrane region" description="Helical" evidence="1">
    <location>
        <begin position="117"/>
        <end position="144"/>
    </location>
</feature>
<reference evidence="2 3" key="2">
    <citation type="journal article" date="2011" name="Mol. Biol. Evol.">
        <title>Unity in variety--the pan-genome of the Chlamydiae.</title>
        <authorList>
            <person name="Collingro A."/>
            <person name="Tischler P."/>
            <person name="Weinmaier T."/>
            <person name="Penz T."/>
            <person name="Heinz E."/>
            <person name="Brunham R.C."/>
            <person name="Read T.D."/>
            <person name="Bavoil P.M."/>
            <person name="Sachse K."/>
            <person name="Kahane S."/>
            <person name="Friedman M.G."/>
            <person name="Rattei T."/>
            <person name="Myers G.S."/>
            <person name="Horn M."/>
        </authorList>
    </citation>
    <scope>NUCLEOTIDE SEQUENCE [LARGE SCALE GENOMIC DNA]</scope>
    <source>
        <strain evidence="3">ATCC VR-1471 / Z</strain>
    </source>
</reference>
<dbReference type="HOGENOM" id="CLU_1766781_0_0_0"/>
<keyword evidence="1" id="KW-0812">Transmembrane</keyword>
<dbReference type="OrthoDB" id="983172at2"/>
<gene>
    <name evidence="2" type="primary">ORF1</name>
    <name evidence="2" type="ordered locus">SNE_A15640</name>
</gene>
<sequence>MTNEIETIEISPKKVWTVGQIGAMAFWGGPFAGAFLMSKNYKVFENQSAAKKTLLWGALFTTLLFLVIGFIPETALEKIPRVVIPVSYMLVMMEIARKSQKSLIEKHCKIGKRQSHWKVFGLIFPFMALALAWGYATLFLLRFITGG</sequence>
<keyword evidence="3" id="KW-1185">Reference proteome</keyword>
<feature type="transmembrane region" description="Helical" evidence="1">
    <location>
        <begin position="21"/>
        <end position="41"/>
    </location>
</feature>
<dbReference type="Proteomes" id="UP000000496">
    <property type="component" value="Chromosome gsn.131"/>
</dbReference>
<keyword evidence="1" id="KW-0472">Membrane</keyword>
<accession>F8L9B9</accession>
<proteinExistence type="predicted"/>
<protein>
    <submittedName>
        <fullName evidence="2">Putative integron gene cassette protein</fullName>
    </submittedName>
</protein>
<dbReference type="KEGG" id="sng:SNE_A15640"/>
<name>F8L9B9_SIMNZ</name>
<reference key="1">
    <citation type="journal article" date="2011" name="Mol. Biol. Evol.">
        <title>Unity in variety -- the pan-genome of the Chlamydiae.</title>
        <authorList>
            <person name="Collingro A."/>
            <person name="Tischler P."/>
            <person name="Weinmaier T."/>
            <person name="Penz T."/>
            <person name="Heinz E."/>
            <person name="Brunham R.C."/>
            <person name="Read T.D."/>
            <person name="Bavoil P.M."/>
            <person name="Sachse K."/>
            <person name="Kahane S."/>
            <person name="Friedman M.G."/>
            <person name="Rattei T."/>
            <person name="Myers G.S.A."/>
            <person name="Horn M."/>
        </authorList>
    </citation>
    <scope>NUCLEOTIDE SEQUENCE</scope>
    <source>
        <strain>Z</strain>
    </source>
</reference>